<dbReference type="PANTHER" id="PTHR36033:SF1">
    <property type="entry name" value="NUCLEIC ACID-BINDING PROTEINS SUPERFAMILY"/>
    <property type="match status" value="1"/>
</dbReference>
<dbReference type="InterPro" id="IPR035201">
    <property type="entry name" value="Cdc24_OB1"/>
</dbReference>
<keyword evidence="6" id="KW-1185">Reference proteome</keyword>
<dbReference type="Pfam" id="PF17246">
    <property type="entry name" value="CDC24_OB1"/>
    <property type="match status" value="1"/>
</dbReference>
<evidence type="ECO:0000313" key="5">
    <source>
        <dbReference type="EMBL" id="EFJ29118.1"/>
    </source>
</evidence>
<dbReference type="Gramene" id="EFJ29118">
    <property type="protein sequence ID" value="EFJ29118"/>
    <property type="gene ID" value="SELMODRAFT_440930"/>
</dbReference>
<feature type="domain" description="Cell division control protein 24 OB" evidence="3">
    <location>
        <begin position="100"/>
        <end position="222"/>
    </location>
</feature>
<evidence type="ECO:0000259" key="2">
    <source>
        <dbReference type="Pfam" id="PF17244"/>
    </source>
</evidence>
<dbReference type="Pfam" id="PF17244">
    <property type="entry name" value="CDC24_OB3"/>
    <property type="match status" value="1"/>
</dbReference>
<organism evidence="6">
    <name type="scientific">Selaginella moellendorffii</name>
    <name type="common">Spikemoss</name>
    <dbReference type="NCBI Taxonomy" id="88036"/>
    <lineage>
        <taxon>Eukaryota</taxon>
        <taxon>Viridiplantae</taxon>
        <taxon>Streptophyta</taxon>
        <taxon>Embryophyta</taxon>
        <taxon>Tracheophyta</taxon>
        <taxon>Lycopodiopsida</taxon>
        <taxon>Selaginellales</taxon>
        <taxon>Selaginellaceae</taxon>
        <taxon>Selaginella</taxon>
    </lineage>
</organism>
<evidence type="ECO:0000259" key="3">
    <source>
        <dbReference type="Pfam" id="PF17245"/>
    </source>
</evidence>
<dbReference type="EMBL" id="GL377578">
    <property type="protein sequence ID" value="EFJ29118.1"/>
    <property type="molecule type" value="Genomic_DNA"/>
</dbReference>
<evidence type="ECO:0000313" key="6">
    <source>
        <dbReference type="Proteomes" id="UP000001514"/>
    </source>
</evidence>
<dbReference type="Gene3D" id="1.10.287.1490">
    <property type="match status" value="1"/>
</dbReference>
<proteinExistence type="predicted"/>
<feature type="domain" description="Cell division control protein 24 OB" evidence="4">
    <location>
        <begin position="1"/>
        <end position="95"/>
    </location>
</feature>
<feature type="region of interest" description="Disordered" evidence="1">
    <location>
        <begin position="860"/>
        <end position="884"/>
    </location>
</feature>
<reference evidence="5 6" key="1">
    <citation type="journal article" date="2011" name="Science">
        <title>The Selaginella genome identifies genetic changes associated with the evolution of vascular plants.</title>
        <authorList>
            <person name="Banks J.A."/>
            <person name="Nishiyama T."/>
            <person name="Hasebe M."/>
            <person name="Bowman J.L."/>
            <person name="Gribskov M."/>
            <person name="dePamphilis C."/>
            <person name="Albert V.A."/>
            <person name="Aono N."/>
            <person name="Aoyama T."/>
            <person name="Ambrose B.A."/>
            <person name="Ashton N.W."/>
            <person name="Axtell M.J."/>
            <person name="Barker E."/>
            <person name="Barker M.S."/>
            <person name="Bennetzen J.L."/>
            <person name="Bonawitz N.D."/>
            <person name="Chapple C."/>
            <person name="Cheng C."/>
            <person name="Correa L.G."/>
            <person name="Dacre M."/>
            <person name="DeBarry J."/>
            <person name="Dreyer I."/>
            <person name="Elias M."/>
            <person name="Engstrom E.M."/>
            <person name="Estelle M."/>
            <person name="Feng L."/>
            <person name="Finet C."/>
            <person name="Floyd S.K."/>
            <person name="Frommer W.B."/>
            <person name="Fujita T."/>
            <person name="Gramzow L."/>
            <person name="Gutensohn M."/>
            <person name="Harholt J."/>
            <person name="Hattori M."/>
            <person name="Heyl A."/>
            <person name="Hirai T."/>
            <person name="Hiwatashi Y."/>
            <person name="Ishikawa M."/>
            <person name="Iwata M."/>
            <person name="Karol K.G."/>
            <person name="Koehler B."/>
            <person name="Kolukisaoglu U."/>
            <person name="Kubo M."/>
            <person name="Kurata T."/>
            <person name="Lalonde S."/>
            <person name="Li K."/>
            <person name="Li Y."/>
            <person name="Litt A."/>
            <person name="Lyons E."/>
            <person name="Manning G."/>
            <person name="Maruyama T."/>
            <person name="Michael T.P."/>
            <person name="Mikami K."/>
            <person name="Miyazaki S."/>
            <person name="Morinaga S."/>
            <person name="Murata T."/>
            <person name="Mueller-Roeber B."/>
            <person name="Nelson D.R."/>
            <person name="Obara M."/>
            <person name="Oguri Y."/>
            <person name="Olmstead R.G."/>
            <person name="Onodera N."/>
            <person name="Petersen B.L."/>
            <person name="Pils B."/>
            <person name="Prigge M."/>
            <person name="Rensing S.A."/>
            <person name="Riano-Pachon D.M."/>
            <person name="Roberts A.W."/>
            <person name="Sato Y."/>
            <person name="Scheller H.V."/>
            <person name="Schulz B."/>
            <person name="Schulz C."/>
            <person name="Shakirov E.V."/>
            <person name="Shibagaki N."/>
            <person name="Shinohara N."/>
            <person name="Shippen D.E."/>
            <person name="Soerensen I."/>
            <person name="Sotooka R."/>
            <person name="Sugimoto N."/>
            <person name="Sugita M."/>
            <person name="Sumikawa N."/>
            <person name="Tanurdzic M."/>
            <person name="Theissen G."/>
            <person name="Ulvskov P."/>
            <person name="Wakazuki S."/>
            <person name="Weng J.K."/>
            <person name="Willats W.W."/>
            <person name="Wipf D."/>
            <person name="Wolf P.G."/>
            <person name="Yang L."/>
            <person name="Zimmer A.D."/>
            <person name="Zhu Q."/>
            <person name="Mitros T."/>
            <person name="Hellsten U."/>
            <person name="Loque D."/>
            <person name="Otillar R."/>
            <person name="Salamov A."/>
            <person name="Schmutz J."/>
            <person name="Shapiro H."/>
            <person name="Lindquist E."/>
            <person name="Lucas S."/>
            <person name="Rokhsar D."/>
            <person name="Grigoriev I.V."/>
        </authorList>
    </citation>
    <scope>NUCLEOTIDE SEQUENCE [LARGE SCALE GENOMIC DNA]</scope>
</reference>
<dbReference type="InterPro" id="IPR035200">
    <property type="entry name" value="Cdc24_OB2"/>
</dbReference>
<dbReference type="KEGG" id="smo:SELMODRAFT_440930"/>
<dbReference type="HOGENOM" id="CLU_293957_0_0_1"/>
<accession>D8RFG9</accession>
<evidence type="ECO:0000259" key="4">
    <source>
        <dbReference type="Pfam" id="PF17246"/>
    </source>
</evidence>
<name>D8RFG9_SELML</name>
<feature type="compositionally biased region" description="Basic and acidic residues" evidence="1">
    <location>
        <begin position="860"/>
        <end position="883"/>
    </location>
</feature>
<sequence>MSRVFSCCQAHPRVVTEGILLAELFQAWGERERGRGRGRLAENHPVMQMKRTRRARYQHLANAVTVDSILEKKFVSLDAVMEVVVLDIHVLPGSNSYLLTLGDLSSGNTVDHYLHRKFFDMVHDEEGTIKRGRDLRMTGCRLRVGDGSCAPRLLPTEHLVVLLDEDQEHDAMLLGEQFLSDTFPSIQRGAAGDYHIYAKLEKSMETETNGDRRWKTILLVDSEGITVPFVLWNDQVPIATLLSDGSMLALERPFVNCDTMEISLESGTCTRIYCVPPCLQLEQEVTVASDHETCLGSEVLIPRNPHGAVDLNHFPARLLVKDLRPKMFNLAVYGTAAFVGCQISSAKQPSILSINDDTGIIEIELQFMLESWSFGEVYSGQLVFISGLATYTDTGERLKCSWTESTEGASFVKVSHLTAVISSPCLHSIVPVSRWSSYGQTSIFLTLENQAGKFVLESMVRLHSIFFKFLLRLFVVGPRVKSTRNRTHLRLVHEAEAIDAMLLEALHPAGYNGPLGKVLVATSRMVFAGSGIKHDYFLSLVKPLFEDMPLVAPPETTWASIAFEIPDGWRSERNAVAATVLQVENFTAFTSVYNDSGLFGIHASSEHKFVDGLVDIVGDEKSTKNATISLVLVNLKPQVVVNKDIDRQILTYGSLQKNLSTQFMSTFDDPCKVAEKMACYGDVKRVALLDKGTTLRLERIVRASRFFTWSALSAWPLPAGDWKKSLDGDFGFAVDAAAKRFSLRKEDLEAKISDPSYKNSRLTPEAWARQNYIRVVPKADQGLEGTNTRLKALNSTLILQVTNQKEEIKNTKAQNDKLMKVNKEQAEKIQELQKDSREIVSLKEEITKLTERVAKLEEETSKLKERTSKLKEETSKLKEELTDQSRQLSAQGRELSALRQRLSALRMFERVLLRKLCEAAREKCVRLAREADVEIPLAADGKTNWNAFFNIPGVVVLLNDAGLTVGLEYARSIPWRLHAGTYQVVESEEVFVDTVLELMLDEFQTKMENILVFVYPAAQASLQAAFEADSPTE</sequence>
<dbReference type="InterPro" id="IPR035203">
    <property type="entry name" value="Cdc24_OB3"/>
</dbReference>
<dbReference type="AlphaFoldDB" id="D8RFG9"/>
<dbReference type="InParanoid" id="D8RFG9"/>
<gene>
    <name evidence="5" type="ORF">SELMODRAFT_440930</name>
</gene>
<dbReference type="Proteomes" id="UP000001514">
    <property type="component" value="Unassembled WGS sequence"/>
</dbReference>
<protein>
    <submittedName>
        <fullName evidence="5">Uncharacterized protein</fullName>
    </submittedName>
</protein>
<dbReference type="PANTHER" id="PTHR36033">
    <property type="entry name" value="NUCLEIC ACID-BINDING PROTEINS SUPERFAMILY"/>
    <property type="match status" value="1"/>
</dbReference>
<dbReference type="eggNOG" id="KOG2067">
    <property type="taxonomic scope" value="Eukaryota"/>
</dbReference>
<dbReference type="Pfam" id="PF17245">
    <property type="entry name" value="CDC24_OB2"/>
    <property type="match status" value="1"/>
</dbReference>
<feature type="domain" description="Cell division control protein 24 OB" evidence="2">
    <location>
        <begin position="322"/>
        <end position="450"/>
    </location>
</feature>
<evidence type="ECO:0000256" key="1">
    <source>
        <dbReference type="SAM" id="MobiDB-lite"/>
    </source>
</evidence>